<evidence type="ECO:0000313" key="3">
    <source>
        <dbReference type="EMBL" id="CAE7188901.1"/>
    </source>
</evidence>
<dbReference type="GO" id="GO:0008270">
    <property type="term" value="F:zinc ion binding"/>
    <property type="evidence" value="ECO:0007669"/>
    <property type="project" value="InterPro"/>
</dbReference>
<dbReference type="PROSITE" id="PS00463">
    <property type="entry name" value="ZN2_CY6_FUNGAL_1"/>
    <property type="match status" value="1"/>
</dbReference>
<feature type="region of interest" description="Disordered" evidence="1">
    <location>
        <begin position="214"/>
        <end position="316"/>
    </location>
</feature>
<feature type="domain" description="Zn(2)-C6 fungal-type" evidence="2">
    <location>
        <begin position="330"/>
        <end position="360"/>
    </location>
</feature>
<reference evidence="3" key="1">
    <citation type="submission" date="2021-02" db="EMBL/GenBank/DDBJ databases">
        <authorList>
            <person name="Syme A R."/>
            <person name="Syme A R."/>
            <person name="Moolhuijzen P."/>
        </authorList>
    </citation>
    <scope>NUCLEOTIDE SEQUENCE</scope>
    <source>
        <strain evidence="3">W1-1</strain>
    </source>
</reference>
<dbReference type="PANTHER" id="PTHR37534">
    <property type="entry name" value="TRANSCRIPTIONAL ACTIVATOR PROTEIN UGA3"/>
    <property type="match status" value="1"/>
</dbReference>
<dbReference type="SMART" id="SM00066">
    <property type="entry name" value="GAL4"/>
    <property type="match status" value="2"/>
</dbReference>
<feature type="domain" description="Zn(2)-C6 fungal-type" evidence="2">
    <location>
        <begin position="372"/>
        <end position="402"/>
    </location>
</feature>
<dbReference type="AlphaFoldDB" id="A0A6S6WER2"/>
<sequence length="406" mass="45244">MDGLEDELDLRYHKGLDPDVYYRCPTLESLEGALRNEVDNNAASFIPTHVVTEFVFAAPSTITIPVTHQQSLDLLIQPADYPQSIAVEYALCQDIDGKDRLKVQRAISRSIVEAIQATDGFKYIERSAHNKERGDGARLKYVCLDSLQGLNRKTNQQKAKSQSQNSHAVQVEASKGPVELPTYDCGGAIHVKFSLQRQAINVVYKHNPIHMPRHNGDSLPTLATNHDGGPLIDVASEKKPRKRRRSKKVDAQVHHDFIDGQVDMSTSPEAPKSSAKKTRKRKAAVESPTAGRKTSTKKNKKAPLPASPTMTRKKVTVTAESPPLIPVGGACIRCREKKIKCNEAKPTCNQCRRGLWTCQYQALGSKKRSKNGCLKCKQRRRKCTEEKPSCAHCLRLDDDCEYADYS</sequence>
<dbReference type="GO" id="GO:0005634">
    <property type="term" value="C:nucleus"/>
    <property type="evidence" value="ECO:0007669"/>
    <property type="project" value="TreeGrafter"/>
</dbReference>
<organism evidence="3 4">
    <name type="scientific">Pyrenophora teres f. teres</name>
    <dbReference type="NCBI Taxonomy" id="97479"/>
    <lineage>
        <taxon>Eukaryota</taxon>
        <taxon>Fungi</taxon>
        <taxon>Dikarya</taxon>
        <taxon>Ascomycota</taxon>
        <taxon>Pezizomycotina</taxon>
        <taxon>Dothideomycetes</taxon>
        <taxon>Pleosporomycetidae</taxon>
        <taxon>Pleosporales</taxon>
        <taxon>Pleosporineae</taxon>
        <taxon>Pleosporaceae</taxon>
        <taxon>Pyrenophora</taxon>
    </lineage>
</organism>
<dbReference type="Gene3D" id="4.10.240.10">
    <property type="entry name" value="Zn(2)-C6 fungal-type DNA-binding domain"/>
    <property type="match status" value="2"/>
</dbReference>
<dbReference type="CDD" id="cd00067">
    <property type="entry name" value="GAL4"/>
    <property type="match status" value="2"/>
</dbReference>
<accession>A0A6S6WER2</accession>
<dbReference type="SUPFAM" id="SSF57701">
    <property type="entry name" value="Zn2/Cys6 DNA-binding domain"/>
    <property type="match status" value="2"/>
</dbReference>
<feature type="compositionally biased region" description="Basic and acidic residues" evidence="1">
    <location>
        <begin position="248"/>
        <end position="258"/>
    </location>
</feature>
<name>A0A6S6WER2_9PLEO</name>
<evidence type="ECO:0000256" key="1">
    <source>
        <dbReference type="SAM" id="MobiDB-lite"/>
    </source>
</evidence>
<evidence type="ECO:0000313" key="4">
    <source>
        <dbReference type="Proteomes" id="UP000472372"/>
    </source>
</evidence>
<gene>
    <name evidence="3" type="ORF">PTTW11_07395</name>
</gene>
<dbReference type="PANTHER" id="PTHR37534:SF7">
    <property type="entry name" value="TRANSCRIPTIONAL ACTIVATOR PROTEIN UGA3"/>
    <property type="match status" value="1"/>
</dbReference>
<dbReference type="PROSITE" id="PS50048">
    <property type="entry name" value="ZN2_CY6_FUNGAL_2"/>
    <property type="match status" value="2"/>
</dbReference>
<dbReference type="InterPro" id="IPR036864">
    <property type="entry name" value="Zn2-C6_fun-type_DNA-bd_sf"/>
</dbReference>
<dbReference type="GO" id="GO:0000976">
    <property type="term" value="F:transcription cis-regulatory region binding"/>
    <property type="evidence" value="ECO:0007669"/>
    <property type="project" value="TreeGrafter"/>
</dbReference>
<protein>
    <submittedName>
        <fullName evidence="3">Zn clus domain containing protein</fullName>
    </submittedName>
</protein>
<dbReference type="GO" id="GO:0000981">
    <property type="term" value="F:DNA-binding transcription factor activity, RNA polymerase II-specific"/>
    <property type="evidence" value="ECO:0007669"/>
    <property type="project" value="InterPro"/>
</dbReference>
<dbReference type="GO" id="GO:0045944">
    <property type="term" value="P:positive regulation of transcription by RNA polymerase II"/>
    <property type="evidence" value="ECO:0007669"/>
    <property type="project" value="TreeGrafter"/>
</dbReference>
<dbReference type="InterPro" id="IPR001138">
    <property type="entry name" value="Zn2Cys6_DnaBD"/>
</dbReference>
<evidence type="ECO:0000259" key="2">
    <source>
        <dbReference type="PROSITE" id="PS50048"/>
    </source>
</evidence>
<dbReference type="Proteomes" id="UP000472372">
    <property type="component" value="Chromosome 6"/>
</dbReference>
<proteinExistence type="predicted"/>
<dbReference type="Pfam" id="PF00172">
    <property type="entry name" value="Zn_clus"/>
    <property type="match status" value="2"/>
</dbReference>
<dbReference type="EMBL" id="HG992982">
    <property type="protein sequence ID" value="CAE7188901.1"/>
    <property type="molecule type" value="Genomic_DNA"/>
</dbReference>